<name>A0A1B0CCT4_LUTLO</name>
<dbReference type="EMBL" id="AJWK01007075">
    <property type="status" value="NOT_ANNOTATED_CDS"/>
    <property type="molecule type" value="Genomic_DNA"/>
</dbReference>
<dbReference type="VEuPathDB" id="VectorBase:LLOJ002152"/>
<sequence>MDGTDAKVFLSREASDTLYEVLVVLPLSREDLPKGWDHFEGVSIIDLLQRLIGQVTELKAEETPARCKDSMSFTENSVNVGAIPYAKGYCVGCEARYLRNLKAISPVPPAMSSSFVPGVGPSSSMKASFHNR</sequence>
<keyword evidence="2" id="KW-1185">Reference proteome</keyword>
<reference evidence="1" key="1">
    <citation type="submission" date="2020-05" db="UniProtKB">
        <authorList>
            <consortium name="EnsemblMetazoa"/>
        </authorList>
    </citation>
    <scope>IDENTIFICATION</scope>
    <source>
        <strain evidence="1">Jacobina</strain>
    </source>
</reference>
<dbReference type="EnsemblMetazoa" id="LLOJ002152-RA">
    <property type="protein sequence ID" value="LLOJ002152-PA"/>
    <property type="gene ID" value="LLOJ002152"/>
</dbReference>
<protein>
    <submittedName>
        <fullName evidence="1">Uncharacterized protein</fullName>
    </submittedName>
</protein>
<dbReference type="Proteomes" id="UP000092461">
    <property type="component" value="Unassembled WGS sequence"/>
</dbReference>
<evidence type="ECO:0000313" key="1">
    <source>
        <dbReference type="EnsemblMetazoa" id="LLOJ002152-PA"/>
    </source>
</evidence>
<proteinExistence type="predicted"/>
<evidence type="ECO:0000313" key="2">
    <source>
        <dbReference type="Proteomes" id="UP000092461"/>
    </source>
</evidence>
<dbReference type="AlphaFoldDB" id="A0A1B0CCT4"/>
<accession>A0A1B0CCT4</accession>
<organism evidence="1 2">
    <name type="scientific">Lutzomyia longipalpis</name>
    <name type="common">Sand fly</name>
    <dbReference type="NCBI Taxonomy" id="7200"/>
    <lineage>
        <taxon>Eukaryota</taxon>
        <taxon>Metazoa</taxon>
        <taxon>Ecdysozoa</taxon>
        <taxon>Arthropoda</taxon>
        <taxon>Hexapoda</taxon>
        <taxon>Insecta</taxon>
        <taxon>Pterygota</taxon>
        <taxon>Neoptera</taxon>
        <taxon>Endopterygota</taxon>
        <taxon>Diptera</taxon>
        <taxon>Nematocera</taxon>
        <taxon>Psychodoidea</taxon>
        <taxon>Psychodidae</taxon>
        <taxon>Lutzomyia</taxon>
        <taxon>Lutzomyia</taxon>
    </lineage>
</organism>